<evidence type="ECO:0000259" key="4">
    <source>
        <dbReference type="SMART" id="SM00409"/>
    </source>
</evidence>
<keyword evidence="2" id="KW-0472">Membrane</keyword>
<evidence type="ECO:0000313" key="6">
    <source>
        <dbReference type="Proteomes" id="UP000424527"/>
    </source>
</evidence>
<gene>
    <name evidence="5" type="ORF">D5F01_LYC18510</name>
</gene>
<evidence type="ECO:0000313" key="5">
    <source>
        <dbReference type="EMBL" id="KAE8283110.1"/>
    </source>
</evidence>
<keyword evidence="6" id="KW-1185">Reference proteome</keyword>
<dbReference type="InterPro" id="IPR039090">
    <property type="entry name" value="CD7"/>
</dbReference>
<reference evidence="5 6" key="1">
    <citation type="submission" date="2019-07" db="EMBL/GenBank/DDBJ databases">
        <title>Chromosome genome assembly for large yellow croaker.</title>
        <authorList>
            <person name="Xiao S."/>
        </authorList>
    </citation>
    <scope>NUCLEOTIDE SEQUENCE [LARGE SCALE GENOMIC DNA]</scope>
    <source>
        <strain evidence="5">JMULYC20181020</strain>
        <tissue evidence="5">Muscle</tissue>
    </source>
</reference>
<dbReference type="GO" id="GO:0002250">
    <property type="term" value="P:adaptive immune response"/>
    <property type="evidence" value="ECO:0007669"/>
    <property type="project" value="InterPro"/>
</dbReference>
<comment type="caution">
    <text evidence="5">The sequence shown here is derived from an EMBL/GenBank/DDBJ whole genome shotgun (WGS) entry which is preliminary data.</text>
</comment>
<feature type="transmembrane region" description="Helical" evidence="2">
    <location>
        <begin position="273"/>
        <end position="298"/>
    </location>
</feature>
<feature type="compositionally biased region" description="Polar residues" evidence="1">
    <location>
        <begin position="307"/>
        <end position="318"/>
    </location>
</feature>
<dbReference type="PANTHER" id="PTHR15343:SF0">
    <property type="entry name" value="T-CELL ANTIGEN CD7"/>
    <property type="match status" value="1"/>
</dbReference>
<dbReference type="InterPro" id="IPR003599">
    <property type="entry name" value="Ig_sub"/>
</dbReference>
<dbReference type="PANTHER" id="PTHR15343">
    <property type="entry name" value="CD7"/>
    <property type="match status" value="1"/>
</dbReference>
<keyword evidence="2" id="KW-0812">Transmembrane</keyword>
<keyword evidence="3" id="KW-0732">Signal</keyword>
<evidence type="ECO:0000256" key="3">
    <source>
        <dbReference type="SAM" id="SignalP"/>
    </source>
</evidence>
<evidence type="ECO:0000256" key="2">
    <source>
        <dbReference type="SAM" id="Phobius"/>
    </source>
</evidence>
<dbReference type="Proteomes" id="UP000424527">
    <property type="component" value="Unassembled WGS sequence"/>
</dbReference>
<feature type="region of interest" description="Disordered" evidence="1">
    <location>
        <begin position="307"/>
        <end position="329"/>
    </location>
</feature>
<dbReference type="GO" id="GO:0038023">
    <property type="term" value="F:signaling receptor activity"/>
    <property type="evidence" value="ECO:0007669"/>
    <property type="project" value="InterPro"/>
</dbReference>
<evidence type="ECO:0000256" key="1">
    <source>
        <dbReference type="SAM" id="MobiDB-lite"/>
    </source>
</evidence>
<proteinExistence type="predicted"/>
<keyword evidence="2" id="KW-1133">Transmembrane helix</keyword>
<feature type="signal peptide" evidence="3">
    <location>
        <begin position="1"/>
        <end position="20"/>
    </location>
</feature>
<name>A0A6G0HVA2_LARCR</name>
<feature type="domain" description="Immunoglobulin" evidence="4">
    <location>
        <begin position="140"/>
        <end position="247"/>
    </location>
</feature>
<dbReference type="SUPFAM" id="SSF48726">
    <property type="entry name" value="Immunoglobulin"/>
    <property type="match status" value="2"/>
</dbReference>
<protein>
    <recommendedName>
        <fullName evidence="4">Immunoglobulin domain-containing protein</fullName>
    </recommendedName>
</protein>
<sequence length="329" mass="36476">MSAVWLKLITILCLFSTALSGPESGGVVWRDVGGSITIQCRDTADKESLSLEKGLSQDEILNKDRDSEKITIAEGFRDRLQLDGEFPNLNIFIRNLTTDDMGPYWCVYKKYDTTASQLKTEKGKGSVLLVVRALSGPGSGGVVWTDVGGSITIQCRDTASDKESLSLEKGLSQEEILNKDRDSEKITIAEGFRDRLQLDGEFPNLNIFIRNLTTDDMGPYWCVYKKYDTTASQLKTEKGKGSVLLVVRDQERMAVIGDASEKTKQCDSSDKNLVLLSVVISAAILLGIIIGFLIWIVLKTKASRSTRSTVKPRNTTNDVYEDMRGTLRH</sequence>
<dbReference type="GO" id="GO:0016020">
    <property type="term" value="C:membrane"/>
    <property type="evidence" value="ECO:0007669"/>
    <property type="project" value="InterPro"/>
</dbReference>
<dbReference type="InterPro" id="IPR036179">
    <property type="entry name" value="Ig-like_dom_sf"/>
</dbReference>
<organism evidence="5 6">
    <name type="scientific">Larimichthys crocea</name>
    <name type="common">Large yellow croaker</name>
    <name type="synonym">Pseudosciaena crocea</name>
    <dbReference type="NCBI Taxonomy" id="215358"/>
    <lineage>
        <taxon>Eukaryota</taxon>
        <taxon>Metazoa</taxon>
        <taxon>Chordata</taxon>
        <taxon>Craniata</taxon>
        <taxon>Vertebrata</taxon>
        <taxon>Euteleostomi</taxon>
        <taxon>Actinopterygii</taxon>
        <taxon>Neopterygii</taxon>
        <taxon>Teleostei</taxon>
        <taxon>Neoteleostei</taxon>
        <taxon>Acanthomorphata</taxon>
        <taxon>Eupercaria</taxon>
        <taxon>Sciaenidae</taxon>
        <taxon>Larimichthys</taxon>
    </lineage>
</organism>
<dbReference type="SMART" id="SM00409">
    <property type="entry name" value="IG"/>
    <property type="match status" value="2"/>
</dbReference>
<feature type="domain" description="Immunoglobulin" evidence="4">
    <location>
        <begin position="25"/>
        <end position="131"/>
    </location>
</feature>
<feature type="chain" id="PRO_5026298599" description="Immunoglobulin domain-containing protein" evidence="3">
    <location>
        <begin position="21"/>
        <end position="329"/>
    </location>
</feature>
<dbReference type="AlphaFoldDB" id="A0A6G0HVA2"/>
<dbReference type="InterPro" id="IPR013783">
    <property type="entry name" value="Ig-like_fold"/>
</dbReference>
<accession>A0A6G0HVA2</accession>
<dbReference type="Gene3D" id="2.60.40.10">
    <property type="entry name" value="Immunoglobulins"/>
    <property type="match status" value="2"/>
</dbReference>
<dbReference type="EMBL" id="REGW02000018">
    <property type="protein sequence ID" value="KAE8283110.1"/>
    <property type="molecule type" value="Genomic_DNA"/>
</dbReference>